<comment type="caution">
    <text evidence="2">The sequence shown here is derived from an EMBL/GenBank/DDBJ whole genome shotgun (WGS) entry which is preliminary data.</text>
</comment>
<sequence>MAIVRTPHASVYTLDKLVSTSSPRSRKKSSDTTLPDAEPGTETATQSLPTPSQNTSPSNPSLPRSSRPVPVRNGRVNKTSRGRQVHTERALLQRERKALRVLEAAESYDYKDMAVVLMNNVTNAYRLFDDALHFMSERNGRPIEEVAAEIQAKRIQNGVDRTVDAEIVRCQEATKKSSQESSSNNTVVVVSDTPPTSTETSPRRHSARLCEDETCKQCLDQLEEALRAALSSLDEISASPPPPVTAAAAPVGRVRHSARDCEDSECQKSDSSVESLVESELPGAFQEAAPAAARRHSARHCRIEDCEHDDCVSLFASPSRHEFNRCYDEECEYSPCIERMAEGLWEKYEKTDNLKPPPAAL</sequence>
<evidence type="ECO:0000256" key="1">
    <source>
        <dbReference type="SAM" id="MobiDB-lite"/>
    </source>
</evidence>
<feature type="compositionally biased region" description="Low complexity" evidence="1">
    <location>
        <begin position="46"/>
        <end position="77"/>
    </location>
</feature>
<evidence type="ECO:0000313" key="3">
    <source>
        <dbReference type="Proteomes" id="UP001271007"/>
    </source>
</evidence>
<dbReference type="EMBL" id="JAWDJX010000007">
    <property type="protein sequence ID" value="KAK3055961.1"/>
    <property type="molecule type" value="Genomic_DNA"/>
</dbReference>
<accession>A0AAJ0GEG8</accession>
<dbReference type="Proteomes" id="UP001271007">
    <property type="component" value="Unassembled WGS sequence"/>
</dbReference>
<gene>
    <name evidence="2" type="ORF">LTR09_003195</name>
</gene>
<feature type="region of interest" description="Disordered" evidence="1">
    <location>
        <begin position="15"/>
        <end position="89"/>
    </location>
</feature>
<evidence type="ECO:0000313" key="2">
    <source>
        <dbReference type="EMBL" id="KAK3055961.1"/>
    </source>
</evidence>
<reference evidence="2" key="1">
    <citation type="submission" date="2023-04" db="EMBL/GenBank/DDBJ databases">
        <title>Black Yeasts Isolated from many extreme environments.</title>
        <authorList>
            <person name="Coleine C."/>
            <person name="Stajich J.E."/>
            <person name="Selbmann L."/>
        </authorList>
    </citation>
    <scope>NUCLEOTIDE SEQUENCE</scope>
    <source>
        <strain evidence="2">CCFEE 5312</strain>
    </source>
</reference>
<proteinExistence type="predicted"/>
<name>A0AAJ0GEG8_9PEZI</name>
<keyword evidence="3" id="KW-1185">Reference proteome</keyword>
<dbReference type="AlphaFoldDB" id="A0AAJ0GEG8"/>
<organism evidence="2 3">
    <name type="scientific">Extremus antarcticus</name>
    <dbReference type="NCBI Taxonomy" id="702011"/>
    <lineage>
        <taxon>Eukaryota</taxon>
        <taxon>Fungi</taxon>
        <taxon>Dikarya</taxon>
        <taxon>Ascomycota</taxon>
        <taxon>Pezizomycotina</taxon>
        <taxon>Dothideomycetes</taxon>
        <taxon>Dothideomycetidae</taxon>
        <taxon>Mycosphaerellales</taxon>
        <taxon>Extremaceae</taxon>
        <taxon>Extremus</taxon>
    </lineage>
</organism>
<feature type="compositionally biased region" description="Low complexity" evidence="1">
    <location>
        <begin position="179"/>
        <end position="200"/>
    </location>
</feature>
<feature type="region of interest" description="Disordered" evidence="1">
    <location>
        <begin position="173"/>
        <end position="205"/>
    </location>
</feature>
<protein>
    <submittedName>
        <fullName evidence="2">Uncharacterized protein</fullName>
    </submittedName>
</protein>